<accession>A0A1J9S5R7</accession>
<dbReference type="Gene3D" id="1.20.1070.10">
    <property type="entry name" value="Rhodopsin 7-helix transmembrane proteins"/>
    <property type="match status" value="1"/>
</dbReference>
<protein>
    <recommendedName>
        <fullName evidence="7">G-protein coupled receptors family 2 profile 2 domain-containing protein</fullName>
    </recommendedName>
</protein>
<dbReference type="RefSeq" id="XP_020135142.1">
    <property type="nucleotide sequence ID" value="XM_020269895.1"/>
</dbReference>
<comment type="subcellular location">
    <subcellularLocation>
        <location evidence="1">Membrane</location>
        <topology evidence="1">Multi-pass membrane protein</topology>
    </subcellularLocation>
</comment>
<dbReference type="InterPro" id="IPR053247">
    <property type="entry name" value="GPCR_GPR1/git3-like"/>
</dbReference>
<dbReference type="GeneID" id="31010154"/>
<keyword evidence="2 6" id="KW-0812">Transmembrane</keyword>
<reference evidence="8 9" key="1">
    <citation type="submission" date="2016-10" db="EMBL/GenBank/DDBJ databases">
        <title>Proteomics and genomics reveal pathogen-plant mechanisms compatible with a hemibiotrophic lifestyle of Diplodia corticola.</title>
        <authorList>
            <person name="Fernandes I."/>
            <person name="De Jonge R."/>
            <person name="Van De Peer Y."/>
            <person name="Devreese B."/>
            <person name="Alves A."/>
            <person name="Esteves A.C."/>
        </authorList>
    </citation>
    <scope>NUCLEOTIDE SEQUENCE [LARGE SCALE GENOMIC DNA]</scope>
    <source>
        <strain evidence="8 9">CBS 112549</strain>
    </source>
</reference>
<dbReference type="AlphaFoldDB" id="A0A1J9S5R7"/>
<dbReference type="OrthoDB" id="26203at2759"/>
<feature type="transmembrane region" description="Helical" evidence="6">
    <location>
        <begin position="180"/>
        <end position="202"/>
    </location>
</feature>
<feature type="transmembrane region" description="Helical" evidence="6">
    <location>
        <begin position="138"/>
        <end position="159"/>
    </location>
</feature>
<evidence type="ECO:0000256" key="4">
    <source>
        <dbReference type="ARBA" id="ARBA00023136"/>
    </source>
</evidence>
<evidence type="ECO:0000313" key="9">
    <source>
        <dbReference type="Proteomes" id="UP000183809"/>
    </source>
</evidence>
<keyword evidence="9" id="KW-1185">Reference proteome</keyword>
<name>A0A1J9S5R7_9PEZI</name>
<feature type="transmembrane region" description="Helical" evidence="6">
    <location>
        <begin position="68"/>
        <end position="90"/>
    </location>
</feature>
<feature type="transmembrane region" description="Helical" evidence="6">
    <location>
        <begin position="222"/>
        <end position="245"/>
    </location>
</feature>
<dbReference type="PANTHER" id="PTHR42058">
    <property type="entry name" value="G_PROTEIN_RECEP_F2_4 DOMAIN-CONTAINING PROTEIN"/>
    <property type="match status" value="1"/>
</dbReference>
<dbReference type="InterPro" id="IPR017981">
    <property type="entry name" value="GPCR_2-like_7TM"/>
</dbReference>
<dbReference type="PANTHER" id="PTHR42058:SF1">
    <property type="entry name" value="G-PROTEIN COUPLED RECEPTORS FAMILY 2 PROFILE 2 DOMAIN-CONTAINING PROTEIN"/>
    <property type="match status" value="1"/>
</dbReference>
<feature type="transmembrane region" description="Helical" evidence="6">
    <location>
        <begin position="383"/>
        <end position="403"/>
    </location>
</feature>
<feature type="transmembrane region" description="Helical" evidence="6">
    <location>
        <begin position="319"/>
        <end position="339"/>
    </location>
</feature>
<evidence type="ECO:0000256" key="5">
    <source>
        <dbReference type="SAM" id="MobiDB-lite"/>
    </source>
</evidence>
<feature type="domain" description="G-protein coupled receptors family 2 profile 2" evidence="7">
    <location>
        <begin position="60"/>
        <end position="340"/>
    </location>
</feature>
<keyword evidence="4 6" id="KW-0472">Membrane</keyword>
<feature type="region of interest" description="Disordered" evidence="5">
    <location>
        <begin position="261"/>
        <end position="289"/>
    </location>
</feature>
<proteinExistence type="predicted"/>
<evidence type="ECO:0000256" key="1">
    <source>
        <dbReference type="ARBA" id="ARBA00004141"/>
    </source>
</evidence>
<dbReference type="GO" id="GO:0004888">
    <property type="term" value="F:transmembrane signaling receptor activity"/>
    <property type="evidence" value="ECO:0007669"/>
    <property type="project" value="InterPro"/>
</dbReference>
<keyword evidence="3 6" id="KW-1133">Transmembrane helix</keyword>
<dbReference type="PROSITE" id="PS50261">
    <property type="entry name" value="G_PROTEIN_RECEP_F2_4"/>
    <property type="match status" value="1"/>
</dbReference>
<feature type="region of interest" description="Disordered" evidence="5">
    <location>
        <begin position="487"/>
        <end position="511"/>
    </location>
</feature>
<dbReference type="GO" id="GO:0007166">
    <property type="term" value="P:cell surface receptor signaling pathway"/>
    <property type="evidence" value="ECO:0007669"/>
    <property type="project" value="InterPro"/>
</dbReference>
<gene>
    <name evidence="8" type="ORF">BKCO1_1000492</name>
</gene>
<dbReference type="Proteomes" id="UP000183809">
    <property type="component" value="Unassembled WGS sequence"/>
</dbReference>
<dbReference type="GO" id="GO:0016020">
    <property type="term" value="C:membrane"/>
    <property type="evidence" value="ECO:0007669"/>
    <property type="project" value="UniProtKB-SubCell"/>
</dbReference>
<sequence>MTSPFNGACPAPFLDESLFPKSGGFVPGRACALNPLEGPNATSRCCIPCPIFDYVYDDDFKNLTDGAAWLHVVGFILCGFLLISMAVLPVTATRRTFLNIILLVGIMLLELGFIIPLARQPEQCHNEITPNDMNTSTTCAFSGAFAAFGGMTLVTWILIRAFFMHLQIVWDHTPTKYTYLAANITAWTVTIVLVSAVLAHAGVSFRFGGYCHVNHTGSIPTYWSWLLAFGALALLLQLATFAYCIKVYLQATLVRSAAHTTPSSHSTTTTTHKPRQPSTTTTTTTTTTTSLARARARTATARAALHRINLVLALQWRSLLIVFLAIFTTAFVCVVFIVLDNAQEKLALANADAALPWIACIILTRDNDACVRHTAPIVISQRVTVATLFVLAAVGCEAFGLLWRGGVGRAWVGVVRGAWGRRGEVRGWRRWGRWGRRRDYLMGGPEPAFDLVGRREGAGVAGGRGERLGSAGGTVSPMQRGVVAPGERVVEEESSVEKGSLTAATEAPHAL</sequence>
<organism evidence="8 9">
    <name type="scientific">Diplodia corticola</name>
    <dbReference type="NCBI Taxonomy" id="236234"/>
    <lineage>
        <taxon>Eukaryota</taxon>
        <taxon>Fungi</taxon>
        <taxon>Dikarya</taxon>
        <taxon>Ascomycota</taxon>
        <taxon>Pezizomycotina</taxon>
        <taxon>Dothideomycetes</taxon>
        <taxon>Dothideomycetes incertae sedis</taxon>
        <taxon>Botryosphaeriales</taxon>
        <taxon>Botryosphaeriaceae</taxon>
        <taxon>Diplodia</taxon>
    </lineage>
</organism>
<dbReference type="EMBL" id="MNUE01000001">
    <property type="protein sequence ID" value="OJD40299.1"/>
    <property type="molecule type" value="Genomic_DNA"/>
</dbReference>
<evidence type="ECO:0000259" key="7">
    <source>
        <dbReference type="PROSITE" id="PS50261"/>
    </source>
</evidence>
<comment type="caution">
    <text evidence="8">The sequence shown here is derived from an EMBL/GenBank/DDBJ whole genome shotgun (WGS) entry which is preliminary data.</text>
</comment>
<feature type="transmembrane region" description="Helical" evidence="6">
    <location>
        <begin position="97"/>
        <end position="118"/>
    </location>
</feature>
<evidence type="ECO:0000256" key="3">
    <source>
        <dbReference type="ARBA" id="ARBA00022989"/>
    </source>
</evidence>
<evidence type="ECO:0000256" key="2">
    <source>
        <dbReference type="ARBA" id="ARBA00022692"/>
    </source>
</evidence>
<evidence type="ECO:0000256" key="6">
    <source>
        <dbReference type="SAM" id="Phobius"/>
    </source>
</evidence>
<evidence type="ECO:0000313" key="8">
    <source>
        <dbReference type="EMBL" id="OJD40299.1"/>
    </source>
</evidence>